<reference evidence="6 7" key="1">
    <citation type="submission" date="2018-08" db="EMBL/GenBank/DDBJ databases">
        <title>A genome reference for cultivated species of the human gut microbiota.</title>
        <authorList>
            <person name="Zou Y."/>
            <person name="Xue W."/>
            <person name="Luo G."/>
        </authorList>
    </citation>
    <scope>NUCLEOTIDE SEQUENCE [LARGE SCALE GENOMIC DNA]</scope>
    <source>
        <strain evidence="6 7">AM28-23</strain>
    </source>
</reference>
<dbReference type="InterPro" id="IPR002797">
    <property type="entry name" value="Polysacc_synth"/>
</dbReference>
<sequence>MSKKRFFAGTFLLSAAGIISRIMGFFYRIFLSQTIGSRGLGLYQLVVPLQHMVLAVTTSGIQTALSRTVASQTALTKKKEAGDSFCVGTLFAFVLSFVAMWIFYTFAGWFAGEILKEPETEALIRIMACSFPFASLHACISSYYLGRKQAGYPAFTQILEQTARILSSCILVKIFLSRNIEVTAWIAVTGALIAEFTAALSSLLFLSLHFHAENYSFFHIKAPFHKLSEITATAFPLTLNRLLLSVLAAIEVVLIPQRLRMYGFSQSNALSLYGIFTGMALPCILFPSTVTNSAAVMLTPSVAELQTLGAHRRIRYIASRACAACFLIGTACTGLFYFFGPFAGKLLFHEVTAGNCIRTLSFVCPFLYTNITLTSILNGLGKTGATLLHNAAGSLIRILFVLFAIPLIGIRGYLYGLLLSEMLLSIMHINTLYHIKS</sequence>
<dbReference type="GO" id="GO:0005886">
    <property type="term" value="C:plasma membrane"/>
    <property type="evidence" value="ECO:0007669"/>
    <property type="project" value="UniProtKB-SubCell"/>
</dbReference>
<evidence type="ECO:0000313" key="7">
    <source>
        <dbReference type="Proteomes" id="UP000283745"/>
    </source>
</evidence>
<protein>
    <submittedName>
        <fullName evidence="6">Polysaccharide biosynthesis protein</fullName>
    </submittedName>
</protein>
<dbReference type="PIRSF" id="PIRSF038958">
    <property type="entry name" value="PG_synth_SpoVB"/>
    <property type="match status" value="1"/>
</dbReference>
<dbReference type="RefSeq" id="WP_015541139.1">
    <property type="nucleotide sequence ID" value="NZ_CABJFK010000004.1"/>
</dbReference>
<dbReference type="PANTHER" id="PTHR30250">
    <property type="entry name" value="PST FAMILY PREDICTED COLANIC ACID TRANSPORTER"/>
    <property type="match status" value="1"/>
</dbReference>
<gene>
    <name evidence="6" type="ORF">DW740_06725</name>
</gene>
<dbReference type="AlphaFoldDB" id="A0A414J7Z3"/>
<evidence type="ECO:0000256" key="2">
    <source>
        <dbReference type="ARBA" id="ARBA00022475"/>
    </source>
</evidence>
<keyword evidence="2" id="KW-1003">Cell membrane</keyword>
<evidence type="ECO:0000256" key="1">
    <source>
        <dbReference type="ARBA" id="ARBA00004651"/>
    </source>
</evidence>
<dbReference type="PANTHER" id="PTHR30250:SF24">
    <property type="entry name" value="STAGE V SPORULATION PROTEIN B"/>
    <property type="match status" value="1"/>
</dbReference>
<keyword evidence="3" id="KW-0812">Transmembrane</keyword>
<name>A0A414J7Z3_9FIRM</name>
<evidence type="ECO:0000256" key="5">
    <source>
        <dbReference type="ARBA" id="ARBA00023136"/>
    </source>
</evidence>
<evidence type="ECO:0000256" key="3">
    <source>
        <dbReference type="ARBA" id="ARBA00022692"/>
    </source>
</evidence>
<keyword evidence="4" id="KW-1133">Transmembrane helix</keyword>
<dbReference type="CDD" id="cd13124">
    <property type="entry name" value="MATE_SpoVB_like"/>
    <property type="match status" value="1"/>
</dbReference>
<dbReference type="Pfam" id="PF01943">
    <property type="entry name" value="Polysacc_synt"/>
    <property type="match status" value="1"/>
</dbReference>
<dbReference type="EMBL" id="QSKF01000004">
    <property type="protein sequence ID" value="RHE40575.1"/>
    <property type="molecule type" value="Genomic_DNA"/>
</dbReference>
<comment type="caution">
    <text evidence="6">The sequence shown here is derived from an EMBL/GenBank/DDBJ whole genome shotgun (WGS) entry which is preliminary data.</text>
</comment>
<dbReference type="Proteomes" id="UP000283745">
    <property type="component" value="Unassembled WGS sequence"/>
</dbReference>
<evidence type="ECO:0000256" key="4">
    <source>
        <dbReference type="ARBA" id="ARBA00022989"/>
    </source>
</evidence>
<accession>A0A414J7Z3</accession>
<organism evidence="6 7">
    <name type="scientific">Blautia obeum</name>
    <dbReference type="NCBI Taxonomy" id="40520"/>
    <lineage>
        <taxon>Bacteria</taxon>
        <taxon>Bacillati</taxon>
        <taxon>Bacillota</taxon>
        <taxon>Clostridia</taxon>
        <taxon>Lachnospirales</taxon>
        <taxon>Lachnospiraceae</taxon>
        <taxon>Blautia</taxon>
    </lineage>
</organism>
<comment type="subcellular location">
    <subcellularLocation>
        <location evidence="1">Cell membrane</location>
        <topology evidence="1">Multi-pass membrane protein</topology>
    </subcellularLocation>
</comment>
<evidence type="ECO:0000313" key="6">
    <source>
        <dbReference type="EMBL" id="RHE40575.1"/>
    </source>
</evidence>
<dbReference type="InterPro" id="IPR024923">
    <property type="entry name" value="PG_synth_SpoVB"/>
</dbReference>
<dbReference type="InterPro" id="IPR050833">
    <property type="entry name" value="Poly_Biosynth_Transport"/>
</dbReference>
<proteinExistence type="predicted"/>
<keyword evidence="5" id="KW-0472">Membrane</keyword>